<reference evidence="3" key="1">
    <citation type="submission" date="2025-08" db="UniProtKB">
        <authorList>
            <consortium name="RefSeq"/>
        </authorList>
    </citation>
    <scope>IDENTIFICATION</scope>
</reference>
<evidence type="ECO:0000256" key="1">
    <source>
        <dbReference type="SAM" id="MobiDB-lite"/>
    </source>
</evidence>
<dbReference type="KEGG" id="dci:103519987"/>
<feature type="region of interest" description="Disordered" evidence="1">
    <location>
        <begin position="1"/>
        <end position="22"/>
    </location>
</feature>
<sequence length="189" mass="22040">MNVRSTTFPHKSAHKETWNSRDGRTSNQIDHILISNRHRSTISDIRAFRGAEIGSDHNLVIATVKAKLRTTQKLKRGYIKKPDLEKLQSPSEVIRYCVEVENRFQALERNDEEDCNVTWNNIKEVILAAGEKCLPSRTKAKKKWFDNECQDLVNQTIHKRREWLQAGKNETTTKAYKDAQKQSPQFKKY</sequence>
<organism evidence="2 3">
    <name type="scientific">Diaphorina citri</name>
    <name type="common">Asian citrus psyllid</name>
    <dbReference type="NCBI Taxonomy" id="121845"/>
    <lineage>
        <taxon>Eukaryota</taxon>
        <taxon>Metazoa</taxon>
        <taxon>Ecdysozoa</taxon>
        <taxon>Arthropoda</taxon>
        <taxon>Hexapoda</taxon>
        <taxon>Insecta</taxon>
        <taxon>Pterygota</taxon>
        <taxon>Neoptera</taxon>
        <taxon>Paraneoptera</taxon>
        <taxon>Hemiptera</taxon>
        <taxon>Sternorrhyncha</taxon>
        <taxon>Psylloidea</taxon>
        <taxon>Psyllidae</taxon>
        <taxon>Diaphorininae</taxon>
        <taxon>Diaphorina</taxon>
    </lineage>
</organism>
<dbReference type="GeneID" id="103519987"/>
<dbReference type="RefSeq" id="XP_008483302.1">
    <property type="nucleotide sequence ID" value="XM_008485080.1"/>
</dbReference>
<dbReference type="Proteomes" id="UP000079169">
    <property type="component" value="Unplaced"/>
</dbReference>
<accession>A0A1S3DJQ6</accession>
<evidence type="ECO:0000313" key="3">
    <source>
        <dbReference type="RefSeq" id="XP_008483302.1"/>
    </source>
</evidence>
<dbReference type="PaxDb" id="121845-A0A1S3DJQ6"/>
<name>A0A1S3DJQ6_DIACI</name>
<gene>
    <name evidence="3" type="primary">LOC103519987</name>
</gene>
<dbReference type="STRING" id="121845.A0A1S3DJQ6"/>
<dbReference type="SUPFAM" id="SSF56219">
    <property type="entry name" value="DNase I-like"/>
    <property type="match status" value="1"/>
</dbReference>
<dbReference type="AlphaFoldDB" id="A0A1S3DJQ6"/>
<keyword evidence="2" id="KW-1185">Reference proteome</keyword>
<dbReference type="InterPro" id="IPR036691">
    <property type="entry name" value="Endo/exonu/phosph_ase_sf"/>
</dbReference>
<protein>
    <submittedName>
        <fullName evidence="3">Uncharacterized protein LOC103519987</fullName>
    </submittedName>
</protein>
<evidence type="ECO:0000313" key="2">
    <source>
        <dbReference type="Proteomes" id="UP000079169"/>
    </source>
</evidence>
<feature type="region of interest" description="Disordered" evidence="1">
    <location>
        <begin position="168"/>
        <end position="189"/>
    </location>
</feature>
<dbReference type="OMA" id="IRERKIC"/>
<dbReference type="Gene3D" id="3.60.10.10">
    <property type="entry name" value="Endonuclease/exonuclease/phosphatase"/>
    <property type="match status" value="1"/>
</dbReference>
<proteinExistence type="predicted"/>